<dbReference type="InterPro" id="IPR050378">
    <property type="entry name" value="Metallo-dep_Hydrolases_sf"/>
</dbReference>
<comment type="caution">
    <text evidence="5">The sequence shown here is derived from an EMBL/GenBank/DDBJ whole genome shotgun (WGS) entry which is preliminary data.</text>
</comment>
<dbReference type="EC" id="3.4.19.-" evidence="1"/>
<dbReference type="AlphaFoldDB" id="A0A918XLV5"/>
<feature type="binding site" evidence="3">
    <location>
        <position position="226"/>
    </location>
    <ligand>
        <name>substrate</name>
    </ligand>
</feature>
<dbReference type="Gene3D" id="3.20.20.140">
    <property type="entry name" value="Metal-dependent hydrolases"/>
    <property type="match status" value="1"/>
</dbReference>
<sequence>MITLIRNAAVLAPKDIGRNDVLIAGDSIVEVGRDIEITGANVNEIDADGLTLVPGIVDALTHPAGGGGEGGFGQRTAELTAADFIAAGVTTPVGALGTDAITRSLDVLYGHVMALRAAGLAAYMYSGSYQVPAPTLTGDVARDLVMIDPVIGFGEIAIADHRSSQPTALELRKLAAQSQLGGTLSGKGGTVMLHVGDGAERLSLMRDALADTELPAACFYPTHANRSESLLLEAFEHARAGGWIDFTASTTPEFLADGEIAVLDALAMAERNRVPPQQLTLSSDAGGSLPEYRDQQFLRSRAASPDVLLSALLDVADDAAMRDLVLPAITTNPARALKLYRRGEITENAFADLLLIDVSQRQLKAVMCNGAWLQAPEP</sequence>
<dbReference type="GO" id="GO:0008237">
    <property type="term" value="F:metallopeptidase activity"/>
    <property type="evidence" value="ECO:0007669"/>
    <property type="project" value="UniProtKB-KW"/>
</dbReference>
<keyword evidence="1" id="KW-0378">Hydrolase</keyword>
<feature type="binding site" evidence="4">
    <location>
        <position position="223"/>
    </location>
    <ligand>
        <name>Zn(2+)</name>
        <dbReference type="ChEBI" id="CHEBI:29105"/>
        <label>2</label>
        <note>catalytic</note>
    </ligand>
</feature>
<feature type="binding site" evidence="3">
    <location>
        <position position="162"/>
    </location>
    <ligand>
        <name>substrate</name>
    </ligand>
</feature>
<evidence type="ECO:0000313" key="6">
    <source>
        <dbReference type="Proteomes" id="UP000644693"/>
    </source>
</evidence>
<dbReference type="GO" id="GO:0016810">
    <property type="term" value="F:hydrolase activity, acting on carbon-nitrogen (but not peptide) bonds"/>
    <property type="evidence" value="ECO:0007669"/>
    <property type="project" value="InterPro"/>
</dbReference>
<evidence type="ECO:0000256" key="4">
    <source>
        <dbReference type="PIRSR" id="PIRSR001238-3"/>
    </source>
</evidence>
<feature type="binding site" evidence="3">
    <location>
        <begin position="67"/>
        <end position="69"/>
    </location>
    <ligand>
        <name>substrate</name>
    </ligand>
</feature>
<evidence type="ECO:0000256" key="2">
    <source>
        <dbReference type="PIRSR" id="PIRSR001238-1"/>
    </source>
</evidence>
<feature type="binding site" evidence="4">
    <location>
        <position position="62"/>
    </location>
    <ligand>
        <name>Zn(2+)</name>
        <dbReference type="ChEBI" id="CHEBI:29105"/>
        <label>1</label>
        <note>catalytic</note>
    </ligand>
</feature>
<reference evidence="5" key="1">
    <citation type="journal article" date="2014" name="Int. J. Syst. Evol. Microbiol.">
        <title>Complete genome sequence of Corynebacterium casei LMG S-19264T (=DSM 44701T), isolated from a smear-ripened cheese.</title>
        <authorList>
            <consortium name="US DOE Joint Genome Institute (JGI-PGF)"/>
            <person name="Walter F."/>
            <person name="Albersmeier A."/>
            <person name="Kalinowski J."/>
            <person name="Ruckert C."/>
        </authorList>
    </citation>
    <scope>NUCLEOTIDE SEQUENCE</scope>
    <source>
        <strain evidence="5">KCTC 23430</strain>
    </source>
</reference>
<accession>A0A918XLV5</accession>
<gene>
    <name evidence="5" type="primary">iadA</name>
    <name evidence="5" type="ORF">GCM10007053_24430</name>
</gene>
<dbReference type="PANTHER" id="PTHR11647">
    <property type="entry name" value="HYDRANTOINASE/DIHYDROPYRIMIDINASE FAMILY MEMBER"/>
    <property type="match status" value="1"/>
</dbReference>
<keyword evidence="1" id="KW-0645">Protease</keyword>
<dbReference type="PIRSF" id="PIRSF001238">
    <property type="entry name" value="IadA"/>
    <property type="match status" value="1"/>
</dbReference>
<dbReference type="GO" id="GO:0005737">
    <property type="term" value="C:cytoplasm"/>
    <property type="evidence" value="ECO:0007669"/>
    <property type="project" value="UniProtKB-SubCell"/>
</dbReference>
<comment type="PTM">
    <text evidence="1">Carboxylation allows a single lysine to coordinate two zinc ions.</text>
</comment>
<comment type="cofactor">
    <cofactor evidence="1 4">
        <name>Zn(2+)</name>
        <dbReference type="ChEBI" id="CHEBI:29105"/>
    </cofactor>
    <text evidence="1 4">Binds 2 Zn(2+) ions per subunit.</text>
</comment>
<dbReference type="SUPFAM" id="SSF51338">
    <property type="entry name" value="Composite domain of metallo-dependent hydrolases"/>
    <property type="match status" value="1"/>
</dbReference>
<keyword evidence="1 4" id="KW-0862">Zinc</keyword>
<evidence type="ECO:0000256" key="1">
    <source>
        <dbReference type="PIRNR" id="PIRNR001238"/>
    </source>
</evidence>
<comment type="similarity">
    <text evidence="1">Belongs to the peptidase M38 family.</text>
</comment>
<proteinExistence type="inferred from homology"/>
<evidence type="ECO:0000313" key="5">
    <source>
        <dbReference type="EMBL" id="GHD36235.1"/>
    </source>
</evidence>
<dbReference type="InterPro" id="IPR011059">
    <property type="entry name" value="Metal-dep_hydrolase_composite"/>
</dbReference>
<dbReference type="PANTHER" id="PTHR11647:SF1">
    <property type="entry name" value="COLLAPSIN RESPONSE MEDIATOR PROTEIN"/>
    <property type="match status" value="1"/>
</dbReference>
<dbReference type="Proteomes" id="UP000644693">
    <property type="component" value="Unassembled WGS sequence"/>
</dbReference>
<organism evidence="5 6">
    <name type="scientific">Parahalioglobus pacificus</name>
    <dbReference type="NCBI Taxonomy" id="930806"/>
    <lineage>
        <taxon>Bacteria</taxon>
        <taxon>Pseudomonadati</taxon>
        <taxon>Pseudomonadota</taxon>
        <taxon>Gammaproteobacteria</taxon>
        <taxon>Cellvibrionales</taxon>
        <taxon>Halieaceae</taxon>
        <taxon>Parahalioglobus</taxon>
    </lineage>
</organism>
<dbReference type="RefSeq" id="WP_189478061.1">
    <property type="nucleotide sequence ID" value="NZ_BMYM01000002.1"/>
</dbReference>
<comment type="subcellular location">
    <subcellularLocation>
        <location evidence="1">Cytoplasm</location>
    </subcellularLocation>
</comment>
<keyword evidence="6" id="KW-1185">Reference proteome</keyword>
<feature type="active site" description="Proton acceptor" evidence="2">
    <location>
        <position position="284"/>
    </location>
</feature>
<protein>
    <recommendedName>
        <fullName evidence="1">Isoaspartyl dipeptidase</fullName>
        <ecNumber evidence="1">3.4.19.-</ecNumber>
    </recommendedName>
</protein>
<dbReference type="InterPro" id="IPR010229">
    <property type="entry name" value="Pept_M38_dipep"/>
</dbReference>
<dbReference type="InterPro" id="IPR032466">
    <property type="entry name" value="Metal_Hydrolase"/>
</dbReference>
<name>A0A918XLV5_9GAMM</name>
<dbReference type="NCBIfam" id="TIGR01975">
    <property type="entry name" value="isoAsp_dipep"/>
    <property type="match status" value="1"/>
</dbReference>
<dbReference type="EMBL" id="BMYM01000002">
    <property type="protein sequence ID" value="GHD36235.1"/>
    <property type="molecule type" value="Genomic_DNA"/>
</dbReference>
<feature type="binding site" evidence="3">
    <location>
        <position position="98"/>
    </location>
    <ligand>
        <name>substrate</name>
    </ligand>
</feature>
<feature type="binding site" evidence="4">
    <location>
        <position position="194"/>
    </location>
    <ligand>
        <name>Zn(2+)</name>
        <dbReference type="ChEBI" id="CHEBI:29105"/>
        <label>2</label>
        <note>catalytic</note>
    </ligand>
</feature>
<dbReference type="Gene3D" id="2.30.40.10">
    <property type="entry name" value="Urease, subunit C, domain 1"/>
    <property type="match status" value="1"/>
</dbReference>
<comment type="function">
    <text evidence="1">Catalyzes the hydrolytic cleavage of a subset of L-isoaspartyl (L-beta-aspartyl) dipeptides. Used to degrade proteins damaged by L-isoaspartyl residues formation.</text>
</comment>
<dbReference type="GO" id="GO:0046872">
    <property type="term" value="F:metal ion binding"/>
    <property type="evidence" value="ECO:0007669"/>
    <property type="project" value="UniProtKB-KW"/>
</dbReference>
<feature type="binding site" evidence="3">
    <location>
        <position position="129"/>
    </location>
    <ligand>
        <name>substrate</name>
    </ligand>
</feature>
<dbReference type="GO" id="GO:0008798">
    <property type="term" value="F:beta-aspartyl-peptidase activity"/>
    <property type="evidence" value="ECO:0007669"/>
    <property type="project" value="InterPro"/>
</dbReference>
<dbReference type="SUPFAM" id="SSF51556">
    <property type="entry name" value="Metallo-dependent hydrolases"/>
    <property type="match status" value="1"/>
</dbReference>
<dbReference type="GO" id="GO:0006508">
    <property type="term" value="P:proteolysis"/>
    <property type="evidence" value="ECO:0007669"/>
    <property type="project" value="UniProtKB-KW"/>
</dbReference>
<reference evidence="5" key="2">
    <citation type="submission" date="2020-09" db="EMBL/GenBank/DDBJ databases">
        <authorList>
            <person name="Sun Q."/>
            <person name="Kim S."/>
        </authorList>
    </citation>
    <scope>NUCLEOTIDE SEQUENCE</scope>
    <source>
        <strain evidence="5">KCTC 23430</strain>
    </source>
</reference>
<keyword evidence="1 4" id="KW-0479">Metal-binding</keyword>
<keyword evidence="1" id="KW-0482">Metalloprotease</keyword>
<feature type="binding site" evidence="3">
    <location>
        <position position="288"/>
    </location>
    <ligand>
        <name>substrate</name>
    </ligand>
</feature>
<feature type="binding site" evidence="4">
    <location>
        <position position="284"/>
    </location>
    <ligand>
        <name>Zn(2+)</name>
        <dbReference type="ChEBI" id="CHEBI:29105"/>
        <label>1</label>
        <note>catalytic</note>
    </ligand>
</feature>
<evidence type="ECO:0000256" key="3">
    <source>
        <dbReference type="PIRSR" id="PIRSR001238-2"/>
    </source>
</evidence>